<dbReference type="InterPro" id="IPR015421">
    <property type="entry name" value="PyrdxlP-dep_Trfase_major"/>
</dbReference>
<evidence type="ECO:0000313" key="10">
    <source>
        <dbReference type="Proteomes" id="UP001148838"/>
    </source>
</evidence>
<protein>
    <recommendedName>
        <fullName evidence="4">aspartate transaminase</fullName>
        <ecNumber evidence="4">2.6.1.1</ecNumber>
    </recommendedName>
</protein>
<evidence type="ECO:0000256" key="5">
    <source>
        <dbReference type="ARBA" id="ARBA00022576"/>
    </source>
</evidence>
<dbReference type="CDD" id="cd00609">
    <property type="entry name" value="AAT_like"/>
    <property type="match status" value="1"/>
</dbReference>
<keyword evidence="6" id="KW-0808">Transferase</keyword>
<gene>
    <name evidence="9" type="ORF">ANN_02122</name>
</gene>
<evidence type="ECO:0000256" key="2">
    <source>
        <dbReference type="ARBA" id="ARBA00007441"/>
    </source>
</evidence>
<name>A0ABQ8TXX0_PERAM</name>
<dbReference type="Gene3D" id="3.40.640.10">
    <property type="entry name" value="Type I PLP-dependent aspartate aminotransferase-like (Major domain)"/>
    <property type="match status" value="1"/>
</dbReference>
<dbReference type="InterPro" id="IPR000796">
    <property type="entry name" value="Asp_trans"/>
</dbReference>
<keyword evidence="5" id="KW-0032">Aminotransferase</keyword>
<evidence type="ECO:0000256" key="1">
    <source>
        <dbReference type="ARBA" id="ARBA00001933"/>
    </source>
</evidence>
<evidence type="ECO:0000256" key="7">
    <source>
        <dbReference type="ARBA" id="ARBA00022898"/>
    </source>
</evidence>
<evidence type="ECO:0000313" key="9">
    <source>
        <dbReference type="EMBL" id="KAJ4450693.1"/>
    </source>
</evidence>
<comment type="caution">
    <text evidence="9">The sequence shown here is derived from an EMBL/GenBank/DDBJ whole genome shotgun (WGS) entry which is preliminary data.</text>
</comment>
<dbReference type="Proteomes" id="UP001148838">
    <property type="component" value="Unassembled WGS sequence"/>
</dbReference>
<keyword evidence="10" id="KW-1185">Reference proteome</keyword>
<dbReference type="PANTHER" id="PTHR11879">
    <property type="entry name" value="ASPARTATE AMINOTRANSFERASE"/>
    <property type="match status" value="1"/>
</dbReference>
<reference evidence="9 10" key="1">
    <citation type="journal article" date="2022" name="Allergy">
        <title>Genome assembly and annotation of Periplaneta americana reveal a comprehensive cockroach allergen profile.</title>
        <authorList>
            <person name="Wang L."/>
            <person name="Xiong Q."/>
            <person name="Saelim N."/>
            <person name="Wang L."/>
            <person name="Nong W."/>
            <person name="Wan A.T."/>
            <person name="Shi M."/>
            <person name="Liu X."/>
            <person name="Cao Q."/>
            <person name="Hui J.H.L."/>
            <person name="Sookrung N."/>
            <person name="Leung T.F."/>
            <person name="Tungtrongchitr A."/>
            <person name="Tsui S.K.W."/>
        </authorList>
    </citation>
    <scope>NUCLEOTIDE SEQUENCE [LARGE SCALE GENOMIC DNA]</scope>
    <source>
        <strain evidence="9">PWHHKU_190912</strain>
    </source>
</reference>
<evidence type="ECO:0000256" key="4">
    <source>
        <dbReference type="ARBA" id="ARBA00012753"/>
    </source>
</evidence>
<proteinExistence type="inferred from homology"/>
<comment type="cofactor">
    <cofactor evidence="1">
        <name>pyridoxal 5'-phosphate</name>
        <dbReference type="ChEBI" id="CHEBI:597326"/>
    </cofactor>
</comment>
<dbReference type="PANTHER" id="PTHR11879:SF55">
    <property type="entry name" value="GLUTAMATE OXALOACETATE TRANSAMINASE 1, ISOFORM B"/>
    <property type="match status" value="1"/>
</dbReference>
<evidence type="ECO:0000259" key="8">
    <source>
        <dbReference type="Pfam" id="PF00155"/>
    </source>
</evidence>
<dbReference type="InterPro" id="IPR004839">
    <property type="entry name" value="Aminotransferase_I/II_large"/>
</dbReference>
<dbReference type="EMBL" id="JAJSOF020000001">
    <property type="protein sequence ID" value="KAJ4450693.1"/>
    <property type="molecule type" value="Genomic_DNA"/>
</dbReference>
<keyword evidence="7" id="KW-0663">Pyridoxal phosphate</keyword>
<organism evidence="9 10">
    <name type="scientific">Periplaneta americana</name>
    <name type="common">American cockroach</name>
    <name type="synonym">Blatta americana</name>
    <dbReference type="NCBI Taxonomy" id="6978"/>
    <lineage>
        <taxon>Eukaryota</taxon>
        <taxon>Metazoa</taxon>
        <taxon>Ecdysozoa</taxon>
        <taxon>Arthropoda</taxon>
        <taxon>Hexapoda</taxon>
        <taxon>Insecta</taxon>
        <taxon>Pterygota</taxon>
        <taxon>Neoptera</taxon>
        <taxon>Polyneoptera</taxon>
        <taxon>Dictyoptera</taxon>
        <taxon>Blattodea</taxon>
        <taxon>Blattoidea</taxon>
        <taxon>Blattidae</taxon>
        <taxon>Blattinae</taxon>
        <taxon>Periplaneta</taxon>
    </lineage>
</organism>
<dbReference type="SUPFAM" id="SSF53383">
    <property type="entry name" value="PLP-dependent transferases"/>
    <property type="match status" value="1"/>
</dbReference>
<dbReference type="InterPro" id="IPR015424">
    <property type="entry name" value="PyrdxlP-dep_Trfase"/>
</dbReference>
<feature type="domain" description="Aminotransferase class I/classII large" evidence="8">
    <location>
        <begin position="12"/>
        <end position="364"/>
    </location>
</feature>
<dbReference type="PRINTS" id="PR00799">
    <property type="entry name" value="TRANSAMINASE"/>
</dbReference>
<dbReference type="Pfam" id="PF00155">
    <property type="entry name" value="Aminotran_1_2"/>
    <property type="match status" value="1"/>
</dbReference>
<evidence type="ECO:0000256" key="6">
    <source>
        <dbReference type="ARBA" id="ARBA00022679"/>
    </source>
</evidence>
<comment type="subunit">
    <text evidence="3">Homodimer.</text>
</comment>
<accession>A0ABQ8TXX0</accession>
<evidence type="ECO:0000256" key="3">
    <source>
        <dbReference type="ARBA" id="ARBA00011738"/>
    </source>
</evidence>
<dbReference type="InterPro" id="IPR015422">
    <property type="entry name" value="PyrdxlP-dep_Trfase_small"/>
</dbReference>
<dbReference type="EC" id="2.6.1.1" evidence="4"/>
<dbReference type="Gene3D" id="3.90.1150.10">
    <property type="entry name" value="Aspartate Aminotransferase, domain 1"/>
    <property type="match status" value="1"/>
</dbReference>
<sequence length="373" mass="42466">MPFIQKIEQQITADPNLDHEYQWFLGIEKFNKLAPRLILGEDSPALLGGRAFGSQTLSGNGALRMATEFLVRHLNYKTVYMSNPTWDNHRLVFRYGGFTDLKYYRYWDPATRGVDFTGMLEDLKKAPKNSVIVLHMCAHNPTGCDLTREQWTMVADVLEERNLFPFIDAAYQGFASGDLDKDAWPVRYLVDRGFELFIAQSFSKSMALYSERVGCLTVVLGEGHAQDAINMSSQLVLIARAMYICPPKHGALVVSTILSDPALREECDLCIMYLLRNYRKKCLKIMNDRIQDMRKALNESLVKLGTPGNWDHVLTQLGMFSFLGLTPRQVEYIKKKHHIHMLSNSRANMCGLNDKNVDRVAEAIYDTVVNVHG</sequence>
<comment type="similarity">
    <text evidence="2">Belongs to the class-I pyridoxal-phosphate-dependent aminotransferase family.</text>
</comment>